<gene>
    <name evidence="1" type="ORF">CRENPOLYSF2_4040001</name>
</gene>
<dbReference type="Proteomes" id="UP000195442">
    <property type="component" value="Unassembled WGS sequence"/>
</dbReference>
<dbReference type="EMBL" id="FUKJ01000340">
    <property type="protein sequence ID" value="SJM94531.1"/>
    <property type="molecule type" value="Genomic_DNA"/>
</dbReference>
<sequence length="48" mass="5461">MIVKNPTQDDLNEFVKESAMKTLYDDGIDRALIGKTTLEEVTRVVAYE</sequence>
<organism evidence="1 2">
    <name type="scientific">Crenothrix polyspora</name>
    <dbReference type="NCBI Taxonomy" id="360316"/>
    <lineage>
        <taxon>Bacteria</taxon>
        <taxon>Pseudomonadati</taxon>
        <taxon>Pseudomonadota</taxon>
        <taxon>Gammaproteobacteria</taxon>
        <taxon>Methylococcales</taxon>
        <taxon>Crenotrichaceae</taxon>
        <taxon>Crenothrix</taxon>
    </lineage>
</organism>
<dbReference type="Gene3D" id="3.40.50.300">
    <property type="entry name" value="P-loop containing nucleotide triphosphate hydrolases"/>
    <property type="match status" value="1"/>
</dbReference>
<evidence type="ECO:0000313" key="1">
    <source>
        <dbReference type="EMBL" id="SJM94531.1"/>
    </source>
</evidence>
<proteinExistence type="predicted"/>
<reference evidence="2" key="1">
    <citation type="submission" date="2017-02" db="EMBL/GenBank/DDBJ databases">
        <authorList>
            <person name="Daims H."/>
        </authorList>
    </citation>
    <scope>NUCLEOTIDE SEQUENCE [LARGE SCALE GENOMIC DNA]</scope>
</reference>
<dbReference type="InterPro" id="IPR027417">
    <property type="entry name" value="P-loop_NTPase"/>
</dbReference>
<keyword evidence="2" id="KW-1185">Reference proteome</keyword>
<name>A0A1R4HER5_9GAMM</name>
<accession>A0A1R4HER5</accession>
<dbReference type="AlphaFoldDB" id="A0A1R4HER5"/>
<evidence type="ECO:0000313" key="2">
    <source>
        <dbReference type="Proteomes" id="UP000195442"/>
    </source>
</evidence>
<protein>
    <submittedName>
        <fullName evidence="1">Uncharacterized protein</fullName>
    </submittedName>
</protein>